<sequence>MSQVRKKKNLFSNLLIAWSSSLYGFDLISVLNLLDRHYNPRKLLRDVYVAALRSNCSVLVAIVLPIDQYVEFHPSKRTNRAGEKCYLQPFYVLEDVVFLLHPLPTETLRLSSSNGFTYVSNEL</sequence>
<dbReference type="AlphaFoldDB" id="A0A0K0DRM1"/>
<accession>A0A0K0DRM1</accession>
<proteinExistence type="predicted"/>
<organism evidence="1 2">
    <name type="scientific">Angiostrongylus cantonensis</name>
    <name type="common">Rat lungworm</name>
    <dbReference type="NCBI Taxonomy" id="6313"/>
    <lineage>
        <taxon>Eukaryota</taxon>
        <taxon>Metazoa</taxon>
        <taxon>Ecdysozoa</taxon>
        <taxon>Nematoda</taxon>
        <taxon>Chromadorea</taxon>
        <taxon>Rhabditida</taxon>
        <taxon>Rhabditina</taxon>
        <taxon>Rhabditomorpha</taxon>
        <taxon>Strongyloidea</taxon>
        <taxon>Metastrongylidae</taxon>
        <taxon>Angiostrongylus</taxon>
    </lineage>
</organism>
<name>A0A0K0DRM1_ANGCA</name>
<keyword evidence="1" id="KW-1185">Reference proteome</keyword>
<dbReference type="PANTHER" id="PTHR12890">
    <property type="entry name" value="DREV PROTEIN"/>
    <property type="match status" value="1"/>
</dbReference>
<dbReference type="STRING" id="6313.A0A0K0DRM1"/>
<reference evidence="2" key="2">
    <citation type="submission" date="2017-02" db="UniProtKB">
        <authorList>
            <consortium name="WormBaseParasite"/>
        </authorList>
    </citation>
    <scope>IDENTIFICATION</scope>
</reference>
<evidence type="ECO:0000313" key="1">
    <source>
        <dbReference type="Proteomes" id="UP000035642"/>
    </source>
</evidence>
<dbReference type="InterPro" id="IPR007884">
    <property type="entry name" value="METL9"/>
</dbReference>
<dbReference type="Pfam" id="PF05219">
    <property type="entry name" value="DREV"/>
    <property type="match status" value="1"/>
</dbReference>
<reference evidence="1" key="1">
    <citation type="submission" date="2012-09" db="EMBL/GenBank/DDBJ databases">
        <authorList>
            <person name="Martin A.A."/>
        </authorList>
    </citation>
    <scope>NUCLEOTIDE SEQUENCE</scope>
</reference>
<dbReference type="Proteomes" id="UP000035642">
    <property type="component" value="Unassembled WGS sequence"/>
</dbReference>
<dbReference type="PANTHER" id="PTHR12890:SF0">
    <property type="entry name" value="PROTEIN-L-HISTIDINE N-PROS-METHYLTRANSFERASE"/>
    <property type="match status" value="1"/>
</dbReference>
<protein>
    <submittedName>
        <fullName evidence="2">Uncharacterized protein</fullName>
    </submittedName>
</protein>
<dbReference type="WBParaSite" id="ACAC_0001441001-mRNA-1">
    <property type="protein sequence ID" value="ACAC_0001441001-mRNA-1"/>
    <property type="gene ID" value="ACAC_0001441001"/>
</dbReference>
<evidence type="ECO:0000313" key="2">
    <source>
        <dbReference type="WBParaSite" id="ACAC_0001441001-mRNA-1"/>
    </source>
</evidence>
<dbReference type="GO" id="GO:0106370">
    <property type="term" value="F:protein-L-histidine N-pros-methyltransferase activity"/>
    <property type="evidence" value="ECO:0007669"/>
    <property type="project" value="InterPro"/>
</dbReference>